<comment type="caution">
    <text evidence="7">The sequence shown here is derived from an EMBL/GenBank/DDBJ whole genome shotgun (WGS) entry which is preliminary data.</text>
</comment>
<dbReference type="PROSITE" id="PS01095">
    <property type="entry name" value="GH18_1"/>
    <property type="match status" value="1"/>
</dbReference>
<feature type="domain" description="GH18" evidence="5">
    <location>
        <begin position="1"/>
        <end position="56"/>
    </location>
</feature>
<dbReference type="PROSITE" id="PS51910">
    <property type="entry name" value="GH18_2"/>
    <property type="match status" value="1"/>
</dbReference>
<protein>
    <recommendedName>
        <fullName evidence="5">GH18 domain-containing protein</fullName>
    </recommendedName>
</protein>
<sequence>FAESAIKYLRKHKFDGLDLDFEYPGVDWRDSPKEDKQKFTKMCEILYATFEKEAEA</sequence>
<evidence type="ECO:0000256" key="3">
    <source>
        <dbReference type="RuleBase" id="RU000489"/>
    </source>
</evidence>
<dbReference type="InterPro" id="IPR017853">
    <property type="entry name" value="GH"/>
</dbReference>
<dbReference type="GO" id="GO:0008061">
    <property type="term" value="F:chitin binding"/>
    <property type="evidence" value="ECO:0007669"/>
    <property type="project" value="TreeGrafter"/>
</dbReference>
<keyword evidence="2 3" id="KW-0326">Glycosidase</keyword>
<keyword evidence="8" id="KW-1185">Reference proteome</keyword>
<dbReference type="AlphaFoldDB" id="A0A821RIB0"/>
<dbReference type="GO" id="GO:0004568">
    <property type="term" value="F:chitinase activity"/>
    <property type="evidence" value="ECO:0007669"/>
    <property type="project" value="TreeGrafter"/>
</dbReference>
<evidence type="ECO:0000313" key="7">
    <source>
        <dbReference type="EMBL" id="CAF4840240.1"/>
    </source>
</evidence>
<organism evidence="7 8">
    <name type="scientific">Rotaria socialis</name>
    <dbReference type="NCBI Taxonomy" id="392032"/>
    <lineage>
        <taxon>Eukaryota</taxon>
        <taxon>Metazoa</taxon>
        <taxon>Spiralia</taxon>
        <taxon>Gnathifera</taxon>
        <taxon>Rotifera</taxon>
        <taxon>Eurotatoria</taxon>
        <taxon>Bdelloidea</taxon>
        <taxon>Philodinida</taxon>
        <taxon>Philodinidae</taxon>
        <taxon>Rotaria</taxon>
    </lineage>
</organism>
<dbReference type="SUPFAM" id="SSF51445">
    <property type="entry name" value="(Trans)glycosidases"/>
    <property type="match status" value="1"/>
</dbReference>
<feature type="non-terminal residue" evidence="7">
    <location>
        <position position="1"/>
    </location>
</feature>
<evidence type="ECO:0000256" key="1">
    <source>
        <dbReference type="ARBA" id="ARBA00022801"/>
    </source>
</evidence>
<keyword evidence="1 3" id="KW-0378">Hydrolase</keyword>
<dbReference type="Proteomes" id="UP000663873">
    <property type="component" value="Unassembled WGS sequence"/>
</dbReference>
<reference evidence="7" key="1">
    <citation type="submission" date="2021-02" db="EMBL/GenBank/DDBJ databases">
        <authorList>
            <person name="Nowell W R."/>
        </authorList>
    </citation>
    <scope>NUCLEOTIDE SEQUENCE</scope>
</reference>
<dbReference type="Pfam" id="PF00704">
    <property type="entry name" value="Glyco_hydro_18"/>
    <property type="match status" value="1"/>
</dbReference>
<dbReference type="EMBL" id="CAJOBP010057791">
    <property type="protein sequence ID" value="CAF4840240.1"/>
    <property type="molecule type" value="Genomic_DNA"/>
</dbReference>
<accession>A0A821RIB0</accession>
<evidence type="ECO:0000259" key="5">
    <source>
        <dbReference type="PROSITE" id="PS51910"/>
    </source>
</evidence>
<dbReference type="EMBL" id="CAJOBP010057708">
    <property type="protein sequence ID" value="CAF4839973.1"/>
    <property type="molecule type" value="Genomic_DNA"/>
</dbReference>
<evidence type="ECO:0000313" key="8">
    <source>
        <dbReference type="Proteomes" id="UP000663873"/>
    </source>
</evidence>
<dbReference type="InterPro" id="IPR001579">
    <property type="entry name" value="Glyco_hydro_18_chit_AS"/>
</dbReference>
<dbReference type="GO" id="GO:0006032">
    <property type="term" value="P:chitin catabolic process"/>
    <property type="evidence" value="ECO:0007669"/>
    <property type="project" value="TreeGrafter"/>
</dbReference>
<evidence type="ECO:0000256" key="2">
    <source>
        <dbReference type="ARBA" id="ARBA00023295"/>
    </source>
</evidence>
<evidence type="ECO:0000313" key="6">
    <source>
        <dbReference type="EMBL" id="CAF4839973.1"/>
    </source>
</evidence>
<dbReference type="Gene3D" id="3.20.20.80">
    <property type="entry name" value="Glycosidases"/>
    <property type="match status" value="1"/>
</dbReference>
<name>A0A821RIB0_9BILA</name>
<dbReference type="InterPro" id="IPR001223">
    <property type="entry name" value="Glyco_hydro18_cat"/>
</dbReference>
<dbReference type="PANTHER" id="PTHR11177:SF317">
    <property type="entry name" value="CHITINASE 12-RELATED"/>
    <property type="match status" value="1"/>
</dbReference>
<feature type="non-terminal residue" evidence="7">
    <location>
        <position position="56"/>
    </location>
</feature>
<dbReference type="GO" id="GO:0005975">
    <property type="term" value="P:carbohydrate metabolic process"/>
    <property type="evidence" value="ECO:0007669"/>
    <property type="project" value="InterPro"/>
</dbReference>
<proteinExistence type="inferred from homology"/>
<comment type="similarity">
    <text evidence="4">Belongs to the glycosyl hydrolase 18 family.</text>
</comment>
<dbReference type="PANTHER" id="PTHR11177">
    <property type="entry name" value="CHITINASE"/>
    <property type="match status" value="1"/>
</dbReference>
<gene>
    <name evidence="6" type="ORF">UJA718_LOCUS43006</name>
    <name evidence="7" type="ORF">UJA718_LOCUS43018</name>
</gene>
<dbReference type="InterPro" id="IPR050314">
    <property type="entry name" value="Glycosyl_Hydrlase_18"/>
</dbReference>
<dbReference type="GO" id="GO:0005576">
    <property type="term" value="C:extracellular region"/>
    <property type="evidence" value="ECO:0007669"/>
    <property type="project" value="TreeGrafter"/>
</dbReference>
<evidence type="ECO:0000256" key="4">
    <source>
        <dbReference type="RuleBase" id="RU004453"/>
    </source>
</evidence>